<evidence type="ECO:0000313" key="2">
    <source>
        <dbReference type="EMBL" id="KAG5632851.1"/>
    </source>
</evidence>
<keyword evidence="3" id="KW-1185">Reference proteome</keyword>
<accession>A0A9J6B8C8</accession>
<protein>
    <submittedName>
        <fullName evidence="2">Uncharacterized protein</fullName>
    </submittedName>
</protein>
<evidence type="ECO:0000313" key="3">
    <source>
        <dbReference type="Proteomes" id="UP000824120"/>
    </source>
</evidence>
<organism evidence="2 3">
    <name type="scientific">Solanum commersonii</name>
    <name type="common">Commerson's wild potato</name>
    <name type="synonym">Commerson's nightshade</name>
    <dbReference type="NCBI Taxonomy" id="4109"/>
    <lineage>
        <taxon>Eukaryota</taxon>
        <taxon>Viridiplantae</taxon>
        <taxon>Streptophyta</taxon>
        <taxon>Embryophyta</taxon>
        <taxon>Tracheophyta</taxon>
        <taxon>Spermatophyta</taxon>
        <taxon>Magnoliopsida</taxon>
        <taxon>eudicotyledons</taxon>
        <taxon>Gunneridae</taxon>
        <taxon>Pentapetalae</taxon>
        <taxon>asterids</taxon>
        <taxon>lamiids</taxon>
        <taxon>Solanales</taxon>
        <taxon>Solanaceae</taxon>
        <taxon>Solanoideae</taxon>
        <taxon>Solaneae</taxon>
        <taxon>Solanum</taxon>
    </lineage>
</organism>
<dbReference type="Proteomes" id="UP000824120">
    <property type="component" value="Chromosome 1"/>
</dbReference>
<dbReference type="AlphaFoldDB" id="A0A9J6B8C8"/>
<dbReference type="EMBL" id="JACXVP010000001">
    <property type="protein sequence ID" value="KAG5632851.1"/>
    <property type="molecule type" value="Genomic_DNA"/>
</dbReference>
<name>A0A9J6B8C8_SOLCO</name>
<reference evidence="2 3" key="1">
    <citation type="submission" date="2020-09" db="EMBL/GenBank/DDBJ databases">
        <title>De no assembly of potato wild relative species, Solanum commersonii.</title>
        <authorList>
            <person name="Cho K."/>
        </authorList>
    </citation>
    <scope>NUCLEOTIDE SEQUENCE [LARGE SCALE GENOMIC DNA]</scope>
    <source>
        <strain evidence="2">LZ3.2</strain>
        <tissue evidence="2">Leaf</tissue>
    </source>
</reference>
<dbReference type="OrthoDB" id="10645546at2759"/>
<evidence type="ECO:0000256" key="1">
    <source>
        <dbReference type="SAM" id="MobiDB-lite"/>
    </source>
</evidence>
<gene>
    <name evidence="2" type="ORF">H5410_004568</name>
</gene>
<proteinExistence type="predicted"/>
<sequence length="220" mass="25248">MGRVVSSTFSSTASLVYFRKVNKALRLPLFLDHGVYHHSNSIRRIRILVGNLSNTGQELPLDELSSILFPIWFPRVASFSYTASTAERLININLFNMRRKVRSLFRSLSSNPQMCIFEVFHRSPISQDQYFGRSSCSTYLKNELTERLFTEIVVVSVIARISHDWVGVKSTACLDYALHEHLNVQDKKNEGKNLRGECSRRENRDGKSLTEMEKAMIKSP</sequence>
<comment type="caution">
    <text evidence="2">The sequence shown here is derived from an EMBL/GenBank/DDBJ whole genome shotgun (WGS) entry which is preliminary data.</text>
</comment>
<feature type="region of interest" description="Disordered" evidence="1">
    <location>
        <begin position="189"/>
        <end position="220"/>
    </location>
</feature>